<evidence type="ECO:0000256" key="13">
    <source>
        <dbReference type="PIRSR" id="PIRSR602401-1"/>
    </source>
</evidence>
<dbReference type="Gene3D" id="1.10.630.10">
    <property type="entry name" value="Cytochrome P450"/>
    <property type="match status" value="1"/>
</dbReference>
<evidence type="ECO:0000313" key="15">
    <source>
        <dbReference type="Proteomes" id="UP000027073"/>
    </source>
</evidence>
<dbReference type="PANTHER" id="PTHR24305">
    <property type="entry name" value="CYTOCHROME P450"/>
    <property type="match status" value="1"/>
</dbReference>
<name>A0A067NBQ2_PLEO1</name>
<evidence type="ECO:0000256" key="12">
    <source>
        <dbReference type="ARBA" id="ARBA00023136"/>
    </source>
</evidence>
<keyword evidence="10 13" id="KW-0408">Iron</keyword>
<feature type="non-terminal residue" evidence="14">
    <location>
        <position position="1"/>
    </location>
</feature>
<reference evidence="15" key="1">
    <citation type="journal article" date="2014" name="Proc. Natl. Acad. Sci. U.S.A.">
        <title>Extensive sampling of basidiomycete genomes demonstrates inadequacy of the white-rot/brown-rot paradigm for wood decay fungi.</title>
        <authorList>
            <person name="Riley R."/>
            <person name="Salamov A.A."/>
            <person name="Brown D.W."/>
            <person name="Nagy L.G."/>
            <person name="Floudas D."/>
            <person name="Held B.W."/>
            <person name="Levasseur A."/>
            <person name="Lombard V."/>
            <person name="Morin E."/>
            <person name="Otillar R."/>
            <person name="Lindquist E.A."/>
            <person name="Sun H."/>
            <person name="LaButti K.M."/>
            <person name="Schmutz J."/>
            <person name="Jabbour D."/>
            <person name="Luo H."/>
            <person name="Baker S.E."/>
            <person name="Pisabarro A.G."/>
            <person name="Walton J.D."/>
            <person name="Blanchette R.A."/>
            <person name="Henrissat B."/>
            <person name="Martin F."/>
            <person name="Cullen D."/>
            <person name="Hibbett D.S."/>
            <person name="Grigoriev I.V."/>
        </authorList>
    </citation>
    <scope>NUCLEOTIDE SEQUENCE [LARGE SCALE GENOMIC DNA]</scope>
    <source>
        <strain evidence="15">PC15</strain>
    </source>
</reference>
<evidence type="ECO:0000256" key="11">
    <source>
        <dbReference type="ARBA" id="ARBA00023033"/>
    </source>
</evidence>
<dbReference type="Proteomes" id="UP000027073">
    <property type="component" value="Unassembled WGS sequence"/>
</dbReference>
<evidence type="ECO:0000256" key="8">
    <source>
        <dbReference type="ARBA" id="ARBA00022989"/>
    </source>
</evidence>
<dbReference type="GO" id="GO:0004497">
    <property type="term" value="F:monooxygenase activity"/>
    <property type="evidence" value="ECO:0007669"/>
    <property type="project" value="UniProtKB-KW"/>
</dbReference>
<evidence type="ECO:0000256" key="9">
    <source>
        <dbReference type="ARBA" id="ARBA00023002"/>
    </source>
</evidence>
<evidence type="ECO:0000256" key="3">
    <source>
        <dbReference type="ARBA" id="ARBA00004721"/>
    </source>
</evidence>
<evidence type="ECO:0000256" key="4">
    <source>
        <dbReference type="ARBA" id="ARBA00010617"/>
    </source>
</evidence>
<feature type="binding site" description="axial binding residue" evidence="13">
    <location>
        <position position="494"/>
    </location>
    <ligand>
        <name>heme</name>
        <dbReference type="ChEBI" id="CHEBI:30413"/>
    </ligand>
    <ligandPart>
        <name>Fe</name>
        <dbReference type="ChEBI" id="CHEBI:18248"/>
    </ligandPart>
</feature>
<evidence type="ECO:0000313" key="14">
    <source>
        <dbReference type="EMBL" id="KDQ24350.1"/>
    </source>
</evidence>
<dbReference type="PRINTS" id="PR00463">
    <property type="entry name" value="EP450I"/>
</dbReference>
<dbReference type="STRING" id="1137138.A0A067NBQ2"/>
<evidence type="ECO:0008006" key="16">
    <source>
        <dbReference type="Google" id="ProtNLM"/>
    </source>
</evidence>
<dbReference type="AlphaFoldDB" id="A0A067NBQ2"/>
<keyword evidence="8" id="KW-1133">Transmembrane helix</keyword>
<dbReference type="PANTHER" id="PTHR24305:SF166">
    <property type="entry name" value="CYTOCHROME P450 12A4, MITOCHONDRIAL-RELATED"/>
    <property type="match status" value="1"/>
</dbReference>
<evidence type="ECO:0000256" key="2">
    <source>
        <dbReference type="ARBA" id="ARBA00004370"/>
    </source>
</evidence>
<dbReference type="GO" id="GO:0005506">
    <property type="term" value="F:iron ion binding"/>
    <property type="evidence" value="ECO:0007669"/>
    <property type="project" value="InterPro"/>
</dbReference>
<comment type="cofactor">
    <cofactor evidence="1 13">
        <name>heme</name>
        <dbReference type="ChEBI" id="CHEBI:30413"/>
    </cofactor>
</comment>
<protein>
    <recommendedName>
        <fullName evidence="16">Cytochrome P450</fullName>
    </recommendedName>
</protein>
<sequence length="548" mass="61636">MPPPSVLSDFSATVGESLLHVRPIYIVAGLCAWISWRILYRLVLWPRFLSPLRIVPGPPLGGIIAGQFPAIIRGEAGIPQREWVKQHGSAVRVVGPLGIERLIYTKADTLHKILVSEWMEHPRPGFLREILGFVAGYGLLTVTGTEHKQMRKAMNPAFSIPNLMAQTDMYYDPIHSLVRILNEQIDGETVPSKGKVIHMYEWMSKVTLDIICETAFGYRTDSLNNPHNALSEAYEDLLNLQSGKNIAEFILLASIPGFKRFINSDWAYNHRHWFAKSSLLAPMSIALDAMHRIKKISAEMLAEKTKDNAVALSDTEAKRDIMSLLVRARNADLAIKSGYTMTDQQMMDQVLTFLGAGHETTASGLAWTLWLLANNKGHQDELRKELKPIFENNPRPEYRTLKDLTWLDGVVMESLRLLPPVPMTFRQAGKTDYIEGVLVPKGTMLYIPIRVVNTWKEIWGEDAEEFRPLRWQSLPKAYTPTLSFLSFIAGPHACIGKTMAVMEMKAVLAALIANFEFEPAYEGQVAQPTAAVTMKPADHMPLRVKRVL</sequence>
<keyword evidence="7 13" id="KW-0479">Metal-binding</keyword>
<dbReference type="GO" id="GO:0016020">
    <property type="term" value="C:membrane"/>
    <property type="evidence" value="ECO:0007669"/>
    <property type="project" value="UniProtKB-SubCell"/>
</dbReference>
<keyword evidence="11" id="KW-0503">Monooxygenase</keyword>
<comment type="subcellular location">
    <subcellularLocation>
        <location evidence="2">Membrane</location>
    </subcellularLocation>
</comment>
<dbReference type="VEuPathDB" id="FungiDB:PLEOSDRAFT_1067205"/>
<dbReference type="SUPFAM" id="SSF48264">
    <property type="entry name" value="Cytochrome P450"/>
    <property type="match status" value="1"/>
</dbReference>
<evidence type="ECO:0000256" key="7">
    <source>
        <dbReference type="ARBA" id="ARBA00022723"/>
    </source>
</evidence>
<dbReference type="HOGENOM" id="CLU_001570_5_11_1"/>
<keyword evidence="5 13" id="KW-0349">Heme</keyword>
<keyword evidence="6" id="KW-0812">Transmembrane</keyword>
<dbReference type="InParanoid" id="A0A067NBQ2"/>
<gene>
    <name evidence="14" type="ORF">PLEOSDRAFT_1067205</name>
</gene>
<dbReference type="GO" id="GO:0020037">
    <property type="term" value="F:heme binding"/>
    <property type="evidence" value="ECO:0007669"/>
    <property type="project" value="InterPro"/>
</dbReference>
<proteinExistence type="inferred from homology"/>
<accession>A0A067NBQ2</accession>
<dbReference type="InterPro" id="IPR036396">
    <property type="entry name" value="Cyt_P450_sf"/>
</dbReference>
<dbReference type="InterPro" id="IPR002401">
    <property type="entry name" value="Cyt_P450_E_grp-I"/>
</dbReference>
<evidence type="ECO:0000256" key="1">
    <source>
        <dbReference type="ARBA" id="ARBA00001971"/>
    </source>
</evidence>
<keyword evidence="9" id="KW-0560">Oxidoreductase</keyword>
<organism evidence="14 15">
    <name type="scientific">Pleurotus ostreatus (strain PC15)</name>
    <name type="common">Oyster mushroom</name>
    <dbReference type="NCBI Taxonomy" id="1137138"/>
    <lineage>
        <taxon>Eukaryota</taxon>
        <taxon>Fungi</taxon>
        <taxon>Dikarya</taxon>
        <taxon>Basidiomycota</taxon>
        <taxon>Agaricomycotina</taxon>
        <taxon>Agaricomycetes</taxon>
        <taxon>Agaricomycetidae</taxon>
        <taxon>Agaricales</taxon>
        <taxon>Pleurotineae</taxon>
        <taxon>Pleurotaceae</taxon>
        <taxon>Pleurotus</taxon>
    </lineage>
</organism>
<dbReference type="InterPro" id="IPR050121">
    <property type="entry name" value="Cytochrome_P450_monoxygenase"/>
</dbReference>
<evidence type="ECO:0000256" key="5">
    <source>
        <dbReference type="ARBA" id="ARBA00022617"/>
    </source>
</evidence>
<dbReference type="PRINTS" id="PR00385">
    <property type="entry name" value="P450"/>
</dbReference>
<dbReference type="InterPro" id="IPR001128">
    <property type="entry name" value="Cyt_P450"/>
</dbReference>
<keyword evidence="12" id="KW-0472">Membrane</keyword>
<dbReference type="EMBL" id="KL198011">
    <property type="protein sequence ID" value="KDQ24350.1"/>
    <property type="molecule type" value="Genomic_DNA"/>
</dbReference>
<comment type="similarity">
    <text evidence="4">Belongs to the cytochrome P450 family.</text>
</comment>
<evidence type="ECO:0000256" key="10">
    <source>
        <dbReference type="ARBA" id="ARBA00023004"/>
    </source>
</evidence>
<dbReference type="GO" id="GO:0016705">
    <property type="term" value="F:oxidoreductase activity, acting on paired donors, with incorporation or reduction of molecular oxygen"/>
    <property type="evidence" value="ECO:0007669"/>
    <property type="project" value="InterPro"/>
</dbReference>
<comment type="pathway">
    <text evidence="3">Secondary metabolite biosynthesis; terpenoid biosynthesis.</text>
</comment>
<dbReference type="Pfam" id="PF00067">
    <property type="entry name" value="p450"/>
    <property type="match status" value="1"/>
</dbReference>
<dbReference type="OrthoDB" id="10029320at2759"/>
<evidence type="ECO:0000256" key="6">
    <source>
        <dbReference type="ARBA" id="ARBA00022692"/>
    </source>
</evidence>